<name>A0A2C9WQ66_MANES</name>
<reference evidence="1" key="1">
    <citation type="submission" date="2016-02" db="EMBL/GenBank/DDBJ databases">
        <title>WGS assembly of Manihot esculenta.</title>
        <authorList>
            <person name="Bredeson J.V."/>
            <person name="Prochnik S.E."/>
            <person name="Lyons J.B."/>
            <person name="Schmutz J."/>
            <person name="Grimwood J."/>
            <person name="Vrebalov J."/>
            <person name="Bart R.S."/>
            <person name="Amuge T."/>
            <person name="Ferguson M.E."/>
            <person name="Green R."/>
            <person name="Putnam N."/>
            <person name="Stites J."/>
            <person name="Rounsley S."/>
            <person name="Rokhsar D.S."/>
        </authorList>
    </citation>
    <scope>NUCLEOTIDE SEQUENCE [LARGE SCALE GENOMIC DNA]</scope>
    <source>
        <tissue evidence="1">Leaf</tissue>
    </source>
</reference>
<proteinExistence type="predicted"/>
<dbReference type="EMBL" id="CM004387">
    <property type="protein sequence ID" value="OAY61738.1"/>
    <property type="molecule type" value="Genomic_DNA"/>
</dbReference>
<evidence type="ECO:0000313" key="1">
    <source>
        <dbReference type="EMBL" id="OAY61738.1"/>
    </source>
</evidence>
<dbReference type="AlphaFoldDB" id="A0A2C9WQ66"/>
<protein>
    <submittedName>
        <fullName evidence="1">Uncharacterized protein</fullName>
    </submittedName>
</protein>
<accession>A0A2C9WQ66</accession>
<sequence length="61" mass="7146">MDHVRIASQIEYTRAALFHLVDKCNKSSVNFECEVPFFVQSFQIITRWKHIQGNAPTNLCY</sequence>
<gene>
    <name evidence="1" type="ORF">MANES_01G212800</name>
</gene>
<organism evidence="1">
    <name type="scientific">Manihot esculenta</name>
    <name type="common">Cassava</name>
    <name type="synonym">Jatropha manihot</name>
    <dbReference type="NCBI Taxonomy" id="3983"/>
    <lineage>
        <taxon>Eukaryota</taxon>
        <taxon>Viridiplantae</taxon>
        <taxon>Streptophyta</taxon>
        <taxon>Embryophyta</taxon>
        <taxon>Tracheophyta</taxon>
        <taxon>Spermatophyta</taxon>
        <taxon>Magnoliopsida</taxon>
        <taxon>eudicotyledons</taxon>
        <taxon>Gunneridae</taxon>
        <taxon>Pentapetalae</taxon>
        <taxon>rosids</taxon>
        <taxon>fabids</taxon>
        <taxon>Malpighiales</taxon>
        <taxon>Euphorbiaceae</taxon>
        <taxon>Crotonoideae</taxon>
        <taxon>Manihoteae</taxon>
        <taxon>Manihot</taxon>
    </lineage>
</organism>